<sequence length="700" mass="77138">CLPLLSGTGSVGPISFAKLLKRYRLPARLSSAEDVLALIGCVLRRETEPCLAQLSILLGDIESQLTTAPAAVAAAAAGTDDQIVAFPNLNLDQLDKLCNSFCQDVYAMRFDLTKYRTRIEQELVLLSNNNNNNTDSAALCSRLKKLNWSSVDLLEIHLPSAAWFPDLLRHVIVQLADRVWARLRHCVGLAELAHCQTLYTLVSCDHHPARLDTFGVCLAVVSACQLLEVPTVRLALSEDHAWLVFGHQLEHSAEVSWAGRTLQSLRGQSVQPEHPAGSGAGSSWLYLNGNAVLCETHWLTLVAMVTSISPRITGGQLHPATASTADHQQHAQLQSKPLEGLKQRLLWQLYDFGHLKCYPLALINLADLESANPTHRQQQRQPRDELFEDCSFSAPGESVAVSLYNEAIRANLVYYNNCHVYPYLALGGYFYRKSQCRQALRYWCLAARTVAQYSYSREDAEIYKELFEVSNELVPRLLRLSADTGVSSDARSLAALLHFYDAICLWEQDSNTPVLHVGWADRIVKCLLLFDPVARQALKISCREGQELTSAEDATKLSNYSPESVKLLKSVAEGCSNALLNPRYLLGLSPTVFLSDSTASKPSPVHSTASSNCSSSTTGCVPVTLRSRKMCGIASLFCQARLNSSAIKLQLTAQSQVHFKRPHQQQSLQSQPQPAASSASATESARAKRLRFRSGSEFCS</sequence>
<dbReference type="GO" id="GO:0000785">
    <property type="term" value="C:chromatin"/>
    <property type="evidence" value="ECO:0007669"/>
    <property type="project" value="TreeGrafter"/>
</dbReference>
<dbReference type="GO" id="GO:0006325">
    <property type="term" value="P:chromatin organization"/>
    <property type="evidence" value="ECO:0007669"/>
    <property type="project" value="UniProtKB-KW"/>
</dbReference>
<evidence type="ECO:0000313" key="11">
    <source>
        <dbReference type="EMBL" id="PAA83722.1"/>
    </source>
</evidence>
<dbReference type="GO" id="GO:0008285">
    <property type="term" value="P:negative regulation of cell population proliferation"/>
    <property type="evidence" value="ECO:0007669"/>
    <property type="project" value="TreeGrafter"/>
</dbReference>
<comment type="subcellular location">
    <subcellularLocation>
        <location evidence="1">Nucleus</location>
    </subcellularLocation>
</comment>
<reference evidence="11 12" key="1">
    <citation type="submission" date="2017-06" db="EMBL/GenBank/DDBJ databases">
        <title>A platform for efficient transgenesis in Macrostomum lignano, a flatworm model organism for stem cell research.</title>
        <authorList>
            <person name="Berezikov E."/>
        </authorList>
    </citation>
    <scope>NUCLEOTIDE SEQUENCE [LARGE SCALE GENOMIC DNA]</scope>
    <source>
        <strain evidence="11">DV1</strain>
        <tissue evidence="11">Whole organism</tissue>
    </source>
</reference>
<gene>
    <name evidence="11" type="ORF">BOX15_Mlig014841g5</name>
</gene>
<evidence type="ECO:0000256" key="2">
    <source>
        <dbReference type="ARBA" id="ARBA00021162"/>
    </source>
</evidence>
<keyword evidence="3" id="KW-0678">Repressor</keyword>
<organism evidence="11 12">
    <name type="scientific">Macrostomum lignano</name>
    <dbReference type="NCBI Taxonomy" id="282301"/>
    <lineage>
        <taxon>Eukaryota</taxon>
        <taxon>Metazoa</taxon>
        <taxon>Spiralia</taxon>
        <taxon>Lophotrochozoa</taxon>
        <taxon>Platyhelminthes</taxon>
        <taxon>Rhabditophora</taxon>
        <taxon>Macrostomorpha</taxon>
        <taxon>Macrostomida</taxon>
        <taxon>Macrostomidae</taxon>
        <taxon>Macrostomum</taxon>
    </lineage>
</organism>
<evidence type="ECO:0000313" key="12">
    <source>
        <dbReference type="Proteomes" id="UP000215902"/>
    </source>
</evidence>
<keyword evidence="5" id="KW-0156">Chromatin regulator</keyword>
<evidence type="ECO:0000256" key="7">
    <source>
        <dbReference type="ARBA" id="ARBA00023125"/>
    </source>
</evidence>
<keyword evidence="12" id="KW-1185">Reference proteome</keyword>
<dbReference type="GO" id="GO:0035097">
    <property type="term" value="C:histone methyltransferase complex"/>
    <property type="evidence" value="ECO:0007669"/>
    <property type="project" value="TreeGrafter"/>
</dbReference>
<dbReference type="GO" id="GO:0045786">
    <property type="term" value="P:negative regulation of cell cycle"/>
    <property type="evidence" value="ECO:0007669"/>
    <property type="project" value="TreeGrafter"/>
</dbReference>
<dbReference type="STRING" id="282301.A0A267GER5"/>
<dbReference type="EMBL" id="NIVC01000409">
    <property type="protein sequence ID" value="PAA83722.1"/>
    <property type="molecule type" value="Genomic_DNA"/>
</dbReference>
<feature type="non-terminal residue" evidence="11">
    <location>
        <position position="1"/>
    </location>
</feature>
<dbReference type="PANTHER" id="PTHR12693">
    <property type="entry name" value="MENIN"/>
    <property type="match status" value="1"/>
</dbReference>
<evidence type="ECO:0000256" key="10">
    <source>
        <dbReference type="SAM" id="MobiDB-lite"/>
    </source>
</evidence>
<dbReference type="OrthoDB" id="5962932at2759"/>
<evidence type="ECO:0000256" key="9">
    <source>
        <dbReference type="ARBA" id="ARBA00023242"/>
    </source>
</evidence>
<dbReference type="GO" id="GO:0000976">
    <property type="term" value="F:transcription cis-regulatory region binding"/>
    <property type="evidence" value="ECO:0007669"/>
    <property type="project" value="TreeGrafter"/>
</dbReference>
<evidence type="ECO:0000256" key="5">
    <source>
        <dbReference type="ARBA" id="ARBA00022853"/>
    </source>
</evidence>
<dbReference type="PANTHER" id="PTHR12693:SF3">
    <property type="entry name" value="MENIN"/>
    <property type="match status" value="1"/>
</dbReference>
<keyword evidence="6" id="KW-0805">Transcription regulation</keyword>
<dbReference type="AlphaFoldDB" id="A0A267GER5"/>
<feature type="region of interest" description="Disordered" evidence="10">
    <location>
        <begin position="658"/>
        <end position="700"/>
    </location>
</feature>
<protein>
    <recommendedName>
        <fullName evidence="2">Menin</fullName>
    </recommendedName>
</protein>
<dbReference type="GO" id="GO:0000403">
    <property type="term" value="F:Y-form DNA binding"/>
    <property type="evidence" value="ECO:0007669"/>
    <property type="project" value="TreeGrafter"/>
</dbReference>
<feature type="compositionally biased region" description="Low complexity" evidence="10">
    <location>
        <begin position="664"/>
        <end position="684"/>
    </location>
</feature>
<dbReference type="GO" id="GO:0006357">
    <property type="term" value="P:regulation of transcription by RNA polymerase II"/>
    <property type="evidence" value="ECO:0007669"/>
    <property type="project" value="TreeGrafter"/>
</dbReference>
<proteinExistence type="predicted"/>
<keyword evidence="8" id="KW-0804">Transcription</keyword>
<evidence type="ECO:0000256" key="6">
    <source>
        <dbReference type="ARBA" id="ARBA00023015"/>
    </source>
</evidence>
<dbReference type="InterPro" id="IPR007747">
    <property type="entry name" value="Menin"/>
</dbReference>
<comment type="caution">
    <text evidence="11">The sequence shown here is derived from an EMBL/GenBank/DDBJ whole genome shotgun (WGS) entry which is preliminary data.</text>
</comment>
<keyword evidence="9" id="KW-0539">Nucleus</keyword>
<dbReference type="Proteomes" id="UP000215902">
    <property type="component" value="Unassembled WGS sequence"/>
</dbReference>
<name>A0A267GER5_9PLAT</name>
<evidence type="ECO:0000256" key="1">
    <source>
        <dbReference type="ARBA" id="ARBA00004123"/>
    </source>
</evidence>
<dbReference type="Pfam" id="PF05053">
    <property type="entry name" value="Menin"/>
    <property type="match status" value="2"/>
</dbReference>
<evidence type="ECO:0000256" key="3">
    <source>
        <dbReference type="ARBA" id="ARBA00022491"/>
    </source>
</evidence>
<evidence type="ECO:0000256" key="8">
    <source>
        <dbReference type="ARBA" id="ARBA00023163"/>
    </source>
</evidence>
<accession>A0A267GER5</accession>
<keyword evidence="7" id="KW-0238">DNA-binding</keyword>
<evidence type="ECO:0000256" key="4">
    <source>
        <dbReference type="ARBA" id="ARBA00022553"/>
    </source>
</evidence>
<keyword evidence="4" id="KW-0597">Phosphoprotein</keyword>
<dbReference type="GO" id="GO:0003682">
    <property type="term" value="F:chromatin binding"/>
    <property type="evidence" value="ECO:0007669"/>
    <property type="project" value="TreeGrafter"/>
</dbReference>